<evidence type="ECO:0000256" key="14">
    <source>
        <dbReference type="ARBA" id="ARBA00023075"/>
    </source>
</evidence>
<dbReference type="PROSITE" id="PS51002">
    <property type="entry name" value="CYTB_NTER"/>
    <property type="match status" value="1"/>
</dbReference>
<evidence type="ECO:0000256" key="1">
    <source>
        <dbReference type="ARBA" id="ARBA00002566"/>
    </source>
</evidence>
<evidence type="ECO:0000256" key="5">
    <source>
        <dbReference type="ARBA" id="ARBA00022448"/>
    </source>
</evidence>
<dbReference type="GO" id="GO:0046872">
    <property type="term" value="F:metal ion binding"/>
    <property type="evidence" value="ECO:0007669"/>
    <property type="project" value="UniProtKB-UniRule"/>
</dbReference>
<feature type="binding site" evidence="18">
    <location>
        <position position="202"/>
    </location>
    <ligand>
        <name>a ubiquinone</name>
        <dbReference type="ChEBI" id="CHEBI:16389"/>
    </ligand>
</feature>
<dbReference type="InterPro" id="IPR048260">
    <property type="entry name" value="Cytochrome_b_C_euk/bac"/>
</dbReference>
<feature type="transmembrane region" description="Helical" evidence="20">
    <location>
        <begin position="320"/>
        <end position="340"/>
    </location>
</feature>
<dbReference type="GO" id="GO:0005743">
    <property type="term" value="C:mitochondrial inner membrane"/>
    <property type="evidence" value="ECO:0007669"/>
    <property type="project" value="UniProtKB-SubCell"/>
</dbReference>
<evidence type="ECO:0000256" key="11">
    <source>
        <dbReference type="ARBA" id="ARBA00022982"/>
    </source>
</evidence>
<dbReference type="InterPro" id="IPR005798">
    <property type="entry name" value="Cyt_b/b6_C"/>
</dbReference>
<evidence type="ECO:0000256" key="8">
    <source>
        <dbReference type="ARBA" id="ARBA00022692"/>
    </source>
</evidence>
<dbReference type="Pfam" id="PF00033">
    <property type="entry name" value="Cytochrome_B"/>
    <property type="match status" value="1"/>
</dbReference>
<proteinExistence type="inferred from homology"/>
<gene>
    <name evidence="23" type="primary">cob</name>
</gene>
<dbReference type="GO" id="GO:0006122">
    <property type="term" value="P:mitochondrial electron transport, ubiquinol to cytochrome c"/>
    <property type="evidence" value="ECO:0007669"/>
    <property type="project" value="TreeGrafter"/>
</dbReference>
<feature type="transmembrane region" description="Helical" evidence="20">
    <location>
        <begin position="111"/>
        <end position="134"/>
    </location>
</feature>
<dbReference type="CDD" id="cd00290">
    <property type="entry name" value="cytochrome_b_C"/>
    <property type="match status" value="1"/>
</dbReference>
<feature type="transmembrane region" description="Helical" evidence="20">
    <location>
        <begin position="346"/>
        <end position="364"/>
    </location>
</feature>
<evidence type="ECO:0000259" key="21">
    <source>
        <dbReference type="PROSITE" id="PS51002"/>
    </source>
</evidence>
<dbReference type="SUPFAM" id="SSF81342">
    <property type="entry name" value="Transmembrane di-heme cytochromes"/>
    <property type="match status" value="1"/>
</dbReference>
<dbReference type="GO" id="GO:0045275">
    <property type="term" value="C:respiratory chain complex III"/>
    <property type="evidence" value="ECO:0007669"/>
    <property type="project" value="InterPro"/>
</dbReference>
<feature type="transmembrane region" description="Helical" evidence="20">
    <location>
        <begin position="289"/>
        <end position="308"/>
    </location>
</feature>
<evidence type="ECO:0000256" key="3">
    <source>
        <dbReference type="ARBA" id="ARBA00011649"/>
    </source>
</evidence>
<comment type="similarity">
    <text evidence="17 20">Belongs to the cytochrome b family.</text>
</comment>
<dbReference type="Gene3D" id="1.20.810.10">
    <property type="entry name" value="Cytochrome Bc1 Complex, Chain C"/>
    <property type="match status" value="1"/>
</dbReference>
<feature type="binding site" description="axial binding residue" evidence="19">
    <location>
        <position position="197"/>
    </location>
    <ligand>
        <name>heme b</name>
        <dbReference type="ChEBI" id="CHEBI:60344"/>
        <label>b566</label>
    </ligand>
    <ligandPart>
        <name>Fe</name>
        <dbReference type="ChEBI" id="CHEBI:18248"/>
    </ligandPart>
</feature>
<dbReference type="PANTHER" id="PTHR19271">
    <property type="entry name" value="CYTOCHROME B"/>
    <property type="match status" value="1"/>
</dbReference>
<feature type="transmembrane region" description="Helical" evidence="20">
    <location>
        <begin position="78"/>
        <end position="99"/>
    </location>
</feature>
<feature type="transmembrane region" description="Helical" evidence="20">
    <location>
        <begin position="31"/>
        <end position="57"/>
    </location>
</feature>
<feature type="binding site" description="axial binding residue" evidence="19">
    <location>
        <position position="84"/>
    </location>
    <ligand>
        <name>heme b</name>
        <dbReference type="ChEBI" id="CHEBI:60344"/>
        <label>b562</label>
    </ligand>
    <ligandPart>
        <name>Fe</name>
        <dbReference type="ChEBI" id="CHEBI:18248"/>
    </ligandPart>
</feature>
<keyword evidence="9 19" id="KW-0479">Metal-binding</keyword>
<keyword evidence="8 20" id="KW-0812">Transmembrane</keyword>
<sequence length="377" mass="42762">MNKPMRNKHPLFKLANDALVDLPTPSTISGWWNFGSLLGICLVAQIATGLFLAMHYCPNTDAAFDSVSHICRDVNYGWLLRTLHANGGSMFFVCIYLHTGRNMYYGSYNFMHTWSVGVAILFLTMATAFMGYVLPWGQMSFWGATVITNLLSAIPYVGNEVVQWVWGGFAVDNATLTRFFALHFLMPFVIAGMVLIHLLFLHQTGSNNPLGLNKNTDKIPFHPYFTVKDILGFAIMIMALTVLTLKEPYMLSDPDNFTPANPLVTPVHIQPEWYFLFAYAILRSIPNKLGGVIALAMSIAILFIMPTYKSKFRGTQFYPINQVMFWIMTNTVILLTWIGARPVEEPYILTGQILTTLYFLYYIMSPMMTKIWDKLTN</sequence>
<dbReference type="GO" id="GO:0016491">
    <property type="term" value="F:oxidoreductase activity"/>
    <property type="evidence" value="ECO:0007669"/>
    <property type="project" value="UniProtKB-UniRule"/>
</dbReference>
<reference evidence="23" key="1">
    <citation type="journal article" date="2021" name="Syst. Entomol.">
        <title>Molecular phylogeny and historical biogeography of Apicotermitinae (Blattodea: Termitidae).</title>
        <authorList>
            <person name="Romero Arias J."/>
            <person name="Boom A."/>
            <person name="Wang M."/>
            <person name="Clitheroe C."/>
            <person name="Sobotnik J."/>
            <person name="Stiblik P."/>
            <person name="Bourguignon T."/>
            <person name="Roisin Y."/>
        </authorList>
    </citation>
    <scope>NUCLEOTIDE SEQUENCE</scope>
</reference>
<dbReference type="InterPro" id="IPR036150">
    <property type="entry name" value="Cyt_b/b6_C_sf"/>
</dbReference>
<dbReference type="PIRSF" id="PIRSF038885">
    <property type="entry name" value="COB"/>
    <property type="match status" value="1"/>
</dbReference>
<evidence type="ECO:0000259" key="22">
    <source>
        <dbReference type="PROSITE" id="PS51003"/>
    </source>
</evidence>
<comment type="cofactor">
    <cofactor evidence="20">
        <name>heme b</name>
        <dbReference type="ChEBI" id="CHEBI:60344"/>
    </cofactor>
    <text evidence="20">Binds 2 heme groups non-covalently.</text>
</comment>
<dbReference type="CDD" id="cd00284">
    <property type="entry name" value="Cytochrome_b_N"/>
    <property type="match status" value="1"/>
</dbReference>
<evidence type="ECO:0000256" key="2">
    <source>
        <dbReference type="ARBA" id="ARBA00004448"/>
    </source>
</evidence>
<keyword evidence="16 20" id="KW-0472">Membrane</keyword>
<comment type="subcellular location">
    <subcellularLocation>
        <location evidence="2">Mitochondrion inner membrane</location>
        <topology evidence="2">Multi-pass membrane protein</topology>
    </subcellularLocation>
</comment>
<comment type="function">
    <text evidence="1 20">Component of the ubiquinol-cytochrome c reductase complex (complex III or cytochrome b-c1 complex) that is part of the mitochondrial respiratory chain. The b-c1 complex mediates electron transfer from ubiquinol to cytochrome c. Contributes to the generation of a proton gradient across the mitochondrial membrane that is then used for ATP synthesis.</text>
</comment>
<feature type="binding site" description="axial binding residue" evidence="19">
    <location>
        <position position="183"/>
    </location>
    <ligand>
        <name>heme b</name>
        <dbReference type="ChEBI" id="CHEBI:60344"/>
        <label>b562</label>
    </ligand>
    <ligandPart>
        <name>Fe</name>
        <dbReference type="ChEBI" id="CHEBI:18248"/>
    </ligandPart>
</feature>
<keyword evidence="5 20" id="KW-0813">Transport</keyword>
<feature type="transmembrane region" description="Helical" evidence="20">
    <location>
        <begin position="221"/>
        <end position="245"/>
    </location>
</feature>
<evidence type="ECO:0000256" key="13">
    <source>
        <dbReference type="ARBA" id="ARBA00023004"/>
    </source>
</evidence>
<dbReference type="EMBL" id="MW817577">
    <property type="protein sequence ID" value="QXI86602.1"/>
    <property type="molecule type" value="Genomic_DNA"/>
</dbReference>
<dbReference type="InterPro" id="IPR027387">
    <property type="entry name" value="Cytb/b6-like_sf"/>
</dbReference>
<evidence type="ECO:0000256" key="6">
    <source>
        <dbReference type="ARBA" id="ARBA00022617"/>
    </source>
</evidence>
<keyword evidence="14" id="KW-0830">Ubiquinone</keyword>
<feature type="domain" description="Cytochrome b/b6 C-terminal region profile" evidence="22">
    <location>
        <begin position="211"/>
        <end position="377"/>
    </location>
</feature>
<protein>
    <recommendedName>
        <fullName evidence="4 20">Cytochrome b</fullName>
    </recommendedName>
</protein>
<evidence type="ECO:0000256" key="16">
    <source>
        <dbReference type="ARBA" id="ARBA00023136"/>
    </source>
</evidence>
<evidence type="ECO:0000256" key="19">
    <source>
        <dbReference type="PIRSR" id="PIRSR038885-2"/>
    </source>
</evidence>
<evidence type="ECO:0000256" key="7">
    <source>
        <dbReference type="ARBA" id="ARBA00022660"/>
    </source>
</evidence>
<evidence type="ECO:0000256" key="18">
    <source>
        <dbReference type="PIRSR" id="PIRSR038885-1"/>
    </source>
</evidence>
<keyword evidence="7 20" id="KW-0679">Respiratory chain</keyword>
<keyword evidence="6 19" id="KW-0349">Heme</keyword>
<evidence type="ECO:0000256" key="10">
    <source>
        <dbReference type="ARBA" id="ARBA00022792"/>
    </source>
</evidence>
<keyword evidence="15 20" id="KW-0496">Mitochondrion</keyword>
<dbReference type="InterPro" id="IPR016174">
    <property type="entry name" value="Di-haem_cyt_TM"/>
</dbReference>
<feature type="domain" description="Cytochrome b/b6 N-terminal region profile" evidence="21">
    <location>
        <begin position="1"/>
        <end position="210"/>
    </location>
</feature>
<name>A0A8F4XIQ4_9NEOP</name>
<evidence type="ECO:0000256" key="20">
    <source>
        <dbReference type="RuleBase" id="RU362117"/>
    </source>
</evidence>
<evidence type="ECO:0000256" key="12">
    <source>
        <dbReference type="ARBA" id="ARBA00022989"/>
    </source>
</evidence>
<comment type="subunit">
    <text evidence="3">The main subunits of complex b-c1 are: cytochrome b, cytochrome c1 and the Rieske protein.</text>
</comment>
<dbReference type="PANTHER" id="PTHR19271:SF16">
    <property type="entry name" value="CYTOCHROME B"/>
    <property type="match status" value="1"/>
</dbReference>
<feature type="binding site" description="axial binding residue" evidence="19">
    <location>
        <position position="98"/>
    </location>
    <ligand>
        <name>heme b</name>
        <dbReference type="ChEBI" id="CHEBI:60344"/>
        <label>b566</label>
    </ligand>
    <ligandPart>
        <name>Fe</name>
        <dbReference type="ChEBI" id="CHEBI:18248"/>
    </ligandPart>
</feature>
<evidence type="ECO:0000256" key="4">
    <source>
        <dbReference type="ARBA" id="ARBA00013531"/>
    </source>
</evidence>
<organism evidence="23">
    <name type="scientific">Astalotermes sp. D JRA-2021a</name>
    <dbReference type="NCBI Taxonomy" id="2854011"/>
    <lineage>
        <taxon>Eukaryota</taxon>
        <taxon>Metazoa</taxon>
        <taxon>Ecdysozoa</taxon>
        <taxon>Arthropoda</taxon>
        <taxon>Hexapoda</taxon>
        <taxon>Insecta</taxon>
        <taxon>Pterygota</taxon>
        <taxon>Neoptera</taxon>
        <taxon>Polyneoptera</taxon>
        <taxon>Dictyoptera</taxon>
        <taxon>Blattodea</taxon>
        <taxon>Blattoidea</taxon>
        <taxon>Termitoidae</taxon>
        <taxon>Termitidae</taxon>
        <taxon>Apicotermitinae</taxon>
        <taxon>Astalotermes</taxon>
    </lineage>
</organism>
<evidence type="ECO:0000256" key="15">
    <source>
        <dbReference type="ARBA" id="ARBA00023128"/>
    </source>
</evidence>
<dbReference type="InterPro" id="IPR048259">
    <property type="entry name" value="Cytochrome_b_N_euk/bac"/>
</dbReference>
<dbReference type="InterPro" id="IPR030689">
    <property type="entry name" value="Cytochrome_b"/>
</dbReference>
<dbReference type="SUPFAM" id="SSF81648">
    <property type="entry name" value="a domain/subunit of cytochrome bc1 complex (Ubiquinol-cytochrome c reductase)"/>
    <property type="match status" value="1"/>
</dbReference>
<evidence type="ECO:0000256" key="17">
    <source>
        <dbReference type="ARBA" id="ARBA00061233"/>
    </source>
</evidence>
<evidence type="ECO:0000313" key="23">
    <source>
        <dbReference type="EMBL" id="QXI86602.1"/>
    </source>
</evidence>
<keyword evidence="10" id="KW-0999">Mitochondrion inner membrane</keyword>
<dbReference type="AlphaFoldDB" id="A0A8F4XIQ4"/>
<dbReference type="InterPro" id="IPR005797">
    <property type="entry name" value="Cyt_b/b6_N"/>
</dbReference>
<dbReference type="FunFam" id="1.20.810.10:FF:000002">
    <property type="entry name" value="Cytochrome b"/>
    <property type="match status" value="1"/>
</dbReference>
<feature type="transmembrane region" description="Helical" evidence="20">
    <location>
        <begin position="179"/>
        <end position="200"/>
    </location>
</feature>
<dbReference type="Pfam" id="PF00032">
    <property type="entry name" value="Cytochrom_B_C"/>
    <property type="match status" value="1"/>
</dbReference>
<feature type="transmembrane region" description="Helical" evidence="20">
    <location>
        <begin position="141"/>
        <end position="159"/>
    </location>
</feature>
<keyword evidence="11 20" id="KW-0249">Electron transport</keyword>
<geneLocation type="mitochondrion" evidence="23"/>
<accession>A0A8F4XIQ4</accession>
<comment type="cofactor">
    <cofactor evidence="19">
        <name>heme</name>
        <dbReference type="ChEBI" id="CHEBI:30413"/>
    </cofactor>
    <text evidence="19">Binds 2 heme groups non-covalently.</text>
</comment>
<dbReference type="GO" id="GO:0008121">
    <property type="term" value="F:quinol-cytochrome-c reductase activity"/>
    <property type="evidence" value="ECO:0007669"/>
    <property type="project" value="InterPro"/>
</dbReference>
<evidence type="ECO:0000256" key="9">
    <source>
        <dbReference type="ARBA" id="ARBA00022723"/>
    </source>
</evidence>
<keyword evidence="13 19" id="KW-0408">Iron</keyword>
<dbReference type="PROSITE" id="PS51003">
    <property type="entry name" value="CYTB_CTER"/>
    <property type="match status" value="1"/>
</dbReference>
<keyword evidence="12 20" id="KW-1133">Transmembrane helix</keyword>